<evidence type="ECO:0000259" key="6">
    <source>
        <dbReference type="PROSITE" id="PS50045"/>
    </source>
</evidence>
<dbReference type="PANTHER" id="PTHR32071:SF57">
    <property type="entry name" value="C4-DICARBOXYLATE TRANSPORT TRANSCRIPTIONAL REGULATORY PROTEIN DCTD"/>
    <property type="match status" value="1"/>
</dbReference>
<dbReference type="Proteomes" id="UP000295063">
    <property type="component" value="Unassembled WGS sequence"/>
</dbReference>
<dbReference type="SMART" id="SM00091">
    <property type="entry name" value="PAS"/>
    <property type="match status" value="1"/>
</dbReference>
<evidence type="ECO:0000256" key="2">
    <source>
        <dbReference type="ARBA" id="ARBA00022797"/>
    </source>
</evidence>
<dbReference type="Pfam" id="PF25601">
    <property type="entry name" value="AAA_lid_14"/>
    <property type="match status" value="1"/>
</dbReference>
<keyword evidence="5" id="KW-0175">Coiled coil</keyword>
<dbReference type="SMART" id="SM00382">
    <property type="entry name" value="AAA"/>
    <property type="match status" value="1"/>
</dbReference>
<dbReference type="GO" id="GO:0005524">
    <property type="term" value="F:ATP binding"/>
    <property type="evidence" value="ECO:0007669"/>
    <property type="project" value="UniProtKB-KW"/>
</dbReference>
<evidence type="ECO:0000256" key="1">
    <source>
        <dbReference type="ARBA" id="ARBA00022741"/>
    </source>
</evidence>
<proteinExistence type="predicted"/>
<dbReference type="SUPFAM" id="SSF52540">
    <property type="entry name" value="P-loop containing nucleoside triphosphate hydrolases"/>
    <property type="match status" value="1"/>
</dbReference>
<dbReference type="InterPro" id="IPR009057">
    <property type="entry name" value="Homeodomain-like_sf"/>
</dbReference>
<dbReference type="PROSITE" id="PS50045">
    <property type="entry name" value="SIGMA54_INTERACT_4"/>
    <property type="match status" value="1"/>
</dbReference>
<dbReference type="InterPro" id="IPR035965">
    <property type="entry name" value="PAS-like_dom_sf"/>
</dbReference>
<gene>
    <name evidence="8" type="ORF">EV210_11580</name>
</gene>
<name>A0A4R1PUQ6_9FIRM</name>
<dbReference type="GO" id="GO:0003677">
    <property type="term" value="F:DNA binding"/>
    <property type="evidence" value="ECO:0007669"/>
    <property type="project" value="UniProtKB-KW"/>
</dbReference>
<dbReference type="Gene3D" id="3.40.50.300">
    <property type="entry name" value="P-loop containing nucleotide triphosphate hydrolases"/>
    <property type="match status" value="1"/>
</dbReference>
<dbReference type="InterPro" id="IPR025662">
    <property type="entry name" value="Sigma_54_int_dom_ATP-bd_1"/>
</dbReference>
<dbReference type="Pfam" id="PF00158">
    <property type="entry name" value="Sigma54_activat"/>
    <property type="match status" value="1"/>
</dbReference>
<dbReference type="EMBL" id="SLUI01000015">
    <property type="protein sequence ID" value="TCL34494.1"/>
    <property type="molecule type" value="Genomic_DNA"/>
</dbReference>
<dbReference type="SUPFAM" id="SSF46689">
    <property type="entry name" value="Homeodomain-like"/>
    <property type="match status" value="1"/>
</dbReference>
<dbReference type="InterPro" id="IPR000014">
    <property type="entry name" value="PAS"/>
</dbReference>
<protein>
    <recommendedName>
        <fullName evidence="4">HTH-type transcriptional regulatory protein TyrR</fullName>
    </recommendedName>
</protein>
<dbReference type="Pfam" id="PF18024">
    <property type="entry name" value="HTH_50"/>
    <property type="match status" value="1"/>
</dbReference>
<comment type="caution">
    <text evidence="8">The sequence shown here is derived from an EMBL/GenBank/DDBJ whole genome shotgun (WGS) entry which is preliminary data.</text>
</comment>
<dbReference type="Pfam" id="PF00989">
    <property type="entry name" value="PAS"/>
    <property type="match status" value="1"/>
</dbReference>
<dbReference type="Gene3D" id="1.10.10.60">
    <property type="entry name" value="Homeodomain-like"/>
    <property type="match status" value="1"/>
</dbReference>
<dbReference type="InterPro" id="IPR013767">
    <property type="entry name" value="PAS_fold"/>
</dbReference>
<dbReference type="PROSITE" id="PS00675">
    <property type="entry name" value="SIGMA54_INTERACT_1"/>
    <property type="match status" value="1"/>
</dbReference>
<dbReference type="FunFam" id="3.40.50.300:FF:000006">
    <property type="entry name" value="DNA-binding transcriptional regulator NtrC"/>
    <property type="match status" value="1"/>
</dbReference>
<dbReference type="AlphaFoldDB" id="A0A4R1PUQ6"/>
<dbReference type="Gene3D" id="3.30.450.20">
    <property type="entry name" value="PAS domain"/>
    <property type="match status" value="1"/>
</dbReference>
<feature type="coiled-coil region" evidence="5">
    <location>
        <begin position="148"/>
        <end position="182"/>
    </location>
</feature>
<dbReference type="InterPro" id="IPR027417">
    <property type="entry name" value="P-loop_NTPase"/>
</dbReference>
<dbReference type="InterPro" id="IPR002078">
    <property type="entry name" value="Sigma_54_int"/>
</dbReference>
<keyword evidence="1" id="KW-0547">Nucleotide-binding</keyword>
<sequence>MDENLWDIHFVCDLIDSLNKGAPAMHTETIDNLDKLLTELKLLHEFDFRQIGESLYDGIYITDGEGKTLYVNSAYTRITGIRPEEVIGKNVGDLVRSGLYKNAVTPEVLRKKKQVNAMGESSRNGIKMLITGNPLFDTEGNVKKVVVIDREITDLLAMKAELEESQQKIKAVEDATIKKKQEIEHLRSMQLNTNLIGNSVEMQQVIKQISQVANLDVTLLITGETGAGKEVVANEVYLQSSRNSGPFIKVNCAAIPATLLEAELFGYEKGAYTGAATSGKMGLFELADKGTLLLDEIGDMPIELQSKLLRVIQYKEIVRIGGTKPIKLDVRILAVTNSDLKEFVKKGRFREDLYYRLSVFPIHIPPLRARAGDIEDLTRHFLAMYNAKYSKHTTFERAALDVLGHYTWPGNSRELQNIIERLVIICDSHAIISAEKVKNILNIELPFDGINEELGLKQIVENVERKTIEKILNAYGSTRKAAKILKVDQSTIVKKAKKLGIQLRDEKTNHT</sequence>
<dbReference type="InterPro" id="IPR058031">
    <property type="entry name" value="AAA_lid_NorR"/>
</dbReference>
<evidence type="ECO:0000313" key="9">
    <source>
        <dbReference type="Proteomes" id="UP000295063"/>
    </source>
</evidence>
<evidence type="ECO:0000256" key="3">
    <source>
        <dbReference type="ARBA" id="ARBA00022840"/>
    </source>
</evidence>
<dbReference type="InterPro" id="IPR025943">
    <property type="entry name" value="Sigma_54_int_dom_ATP-bd_2"/>
</dbReference>
<dbReference type="InterPro" id="IPR030828">
    <property type="entry name" value="HTH_TyrR"/>
</dbReference>
<dbReference type="PROSITE" id="PS50112">
    <property type="entry name" value="PAS"/>
    <property type="match status" value="1"/>
</dbReference>
<dbReference type="GO" id="GO:0006355">
    <property type="term" value="P:regulation of DNA-templated transcription"/>
    <property type="evidence" value="ECO:0007669"/>
    <property type="project" value="InterPro"/>
</dbReference>
<feature type="domain" description="Sigma-54 factor interaction" evidence="6">
    <location>
        <begin position="195"/>
        <end position="424"/>
    </location>
</feature>
<feature type="domain" description="PAS" evidence="7">
    <location>
        <begin position="44"/>
        <end position="95"/>
    </location>
</feature>
<reference evidence="8 9" key="1">
    <citation type="submission" date="2019-03" db="EMBL/GenBank/DDBJ databases">
        <title>Genomic Encyclopedia of Type Strains, Phase IV (KMG-IV): sequencing the most valuable type-strain genomes for metagenomic binning, comparative biology and taxonomic classification.</title>
        <authorList>
            <person name="Goeker M."/>
        </authorList>
    </citation>
    <scope>NUCLEOTIDE SEQUENCE [LARGE SCALE GENOMIC DNA]</scope>
    <source>
        <strain evidence="8 9">DSM 15969</strain>
    </source>
</reference>
<dbReference type="InterPro" id="IPR003593">
    <property type="entry name" value="AAA+_ATPase"/>
</dbReference>
<dbReference type="PROSITE" id="PS00676">
    <property type="entry name" value="SIGMA54_INTERACT_2"/>
    <property type="match status" value="1"/>
</dbReference>
<evidence type="ECO:0000256" key="4">
    <source>
        <dbReference type="ARBA" id="ARBA00029500"/>
    </source>
</evidence>
<dbReference type="NCBIfam" id="TIGR00229">
    <property type="entry name" value="sensory_box"/>
    <property type="match status" value="1"/>
</dbReference>
<keyword evidence="2" id="KW-0058">Aromatic hydrocarbons catabolism</keyword>
<dbReference type="RefSeq" id="WP_207900776.1">
    <property type="nucleotide sequence ID" value="NZ_SLUI01000015.1"/>
</dbReference>
<evidence type="ECO:0000256" key="5">
    <source>
        <dbReference type="SAM" id="Coils"/>
    </source>
</evidence>
<organism evidence="8 9">
    <name type="scientific">Anaerospora hongkongensis</name>
    <dbReference type="NCBI Taxonomy" id="244830"/>
    <lineage>
        <taxon>Bacteria</taxon>
        <taxon>Bacillati</taxon>
        <taxon>Bacillota</taxon>
        <taxon>Negativicutes</taxon>
        <taxon>Selenomonadales</taxon>
        <taxon>Sporomusaceae</taxon>
        <taxon>Anaerospora</taxon>
    </lineage>
</organism>
<keyword evidence="3" id="KW-0067">ATP-binding</keyword>
<evidence type="ECO:0000259" key="7">
    <source>
        <dbReference type="PROSITE" id="PS50112"/>
    </source>
</evidence>
<keyword evidence="9" id="KW-1185">Reference proteome</keyword>
<dbReference type="Gene3D" id="1.10.8.60">
    <property type="match status" value="1"/>
</dbReference>
<evidence type="ECO:0000313" key="8">
    <source>
        <dbReference type="EMBL" id="TCL34494.1"/>
    </source>
</evidence>
<accession>A0A4R1PUQ6</accession>
<dbReference type="CDD" id="cd00009">
    <property type="entry name" value="AAA"/>
    <property type="match status" value="1"/>
</dbReference>
<dbReference type="SUPFAM" id="SSF55785">
    <property type="entry name" value="PYP-like sensor domain (PAS domain)"/>
    <property type="match status" value="1"/>
</dbReference>
<dbReference type="PANTHER" id="PTHR32071">
    <property type="entry name" value="TRANSCRIPTIONAL REGULATORY PROTEIN"/>
    <property type="match status" value="1"/>
</dbReference>
<dbReference type="CDD" id="cd00130">
    <property type="entry name" value="PAS"/>
    <property type="match status" value="1"/>
</dbReference>